<sequence length="105" mass="12031">MRPDQQYLTSTITWKLDDVRKPASPCADQDLGKPTLGISGLYHRDLESNHFCNLLKYHCPLRRLHVAVHASITKGISDFNRRLSRQSRTLKAYLSPLPLSLEWAT</sequence>
<protein>
    <submittedName>
        <fullName evidence="1">Uncharacterized protein</fullName>
    </submittedName>
</protein>
<evidence type="ECO:0000313" key="2">
    <source>
        <dbReference type="Proteomes" id="UP001141806"/>
    </source>
</evidence>
<dbReference type="EMBL" id="JAMYWD010000010">
    <property type="protein sequence ID" value="KAJ4957375.1"/>
    <property type="molecule type" value="Genomic_DNA"/>
</dbReference>
<dbReference type="AlphaFoldDB" id="A0A9Q0H184"/>
<comment type="caution">
    <text evidence="1">The sequence shown here is derived from an EMBL/GenBank/DDBJ whole genome shotgun (WGS) entry which is preliminary data.</text>
</comment>
<gene>
    <name evidence="1" type="ORF">NE237_024486</name>
</gene>
<reference evidence="1" key="1">
    <citation type="journal article" date="2023" name="Plant J.">
        <title>The genome of the king protea, Protea cynaroides.</title>
        <authorList>
            <person name="Chang J."/>
            <person name="Duong T.A."/>
            <person name="Schoeman C."/>
            <person name="Ma X."/>
            <person name="Roodt D."/>
            <person name="Barker N."/>
            <person name="Li Z."/>
            <person name="Van de Peer Y."/>
            <person name="Mizrachi E."/>
        </authorList>
    </citation>
    <scope>NUCLEOTIDE SEQUENCE</scope>
    <source>
        <tissue evidence="1">Young leaves</tissue>
    </source>
</reference>
<evidence type="ECO:0000313" key="1">
    <source>
        <dbReference type="EMBL" id="KAJ4957375.1"/>
    </source>
</evidence>
<keyword evidence="2" id="KW-1185">Reference proteome</keyword>
<accession>A0A9Q0H184</accession>
<name>A0A9Q0H184_9MAGN</name>
<proteinExistence type="predicted"/>
<organism evidence="1 2">
    <name type="scientific">Protea cynaroides</name>
    <dbReference type="NCBI Taxonomy" id="273540"/>
    <lineage>
        <taxon>Eukaryota</taxon>
        <taxon>Viridiplantae</taxon>
        <taxon>Streptophyta</taxon>
        <taxon>Embryophyta</taxon>
        <taxon>Tracheophyta</taxon>
        <taxon>Spermatophyta</taxon>
        <taxon>Magnoliopsida</taxon>
        <taxon>Proteales</taxon>
        <taxon>Proteaceae</taxon>
        <taxon>Protea</taxon>
    </lineage>
</organism>
<dbReference type="Proteomes" id="UP001141806">
    <property type="component" value="Unassembled WGS sequence"/>
</dbReference>